<evidence type="ECO:0000313" key="14">
    <source>
        <dbReference type="Proteomes" id="UP000243579"/>
    </source>
</evidence>
<dbReference type="GO" id="GO:0005774">
    <property type="term" value="C:vacuolar membrane"/>
    <property type="evidence" value="ECO:0007669"/>
    <property type="project" value="UniProtKB-SubCell"/>
</dbReference>
<feature type="domain" description="ABC transmembrane type-1" evidence="12">
    <location>
        <begin position="95"/>
        <end position="338"/>
    </location>
</feature>
<dbReference type="InterPro" id="IPR027417">
    <property type="entry name" value="P-loop_NTPase"/>
</dbReference>
<feature type="region of interest" description="Disordered" evidence="9">
    <location>
        <begin position="635"/>
        <end position="673"/>
    </location>
</feature>
<dbReference type="OrthoDB" id="74384at2759"/>
<feature type="transmembrane region" description="Helical" evidence="10">
    <location>
        <begin position="1021"/>
        <end position="1043"/>
    </location>
</feature>
<dbReference type="GO" id="GO:0140359">
    <property type="term" value="F:ABC-type transporter activity"/>
    <property type="evidence" value="ECO:0007669"/>
    <property type="project" value="InterPro"/>
</dbReference>
<evidence type="ECO:0000256" key="7">
    <source>
        <dbReference type="ARBA" id="ARBA00022989"/>
    </source>
</evidence>
<evidence type="ECO:0000313" key="13">
    <source>
        <dbReference type="EMBL" id="OQR97943.1"/>
    </source>
</evidence>
<reference evidence="13 14" key="1">
    <citation type="journal article" date="2014" name="Genome Biol. Evol.">
        <title>The secreted proteins of Achlya hypogyna and Thraustotheca clavata identify the ancestral oomycete secretome and reveal gene acquisitions by horizontal gene transfer.</title>
        <authorList>
            <person name="Misner I."/>
            <person name="Blouin N."/>
            <person name="Leonard G."/>
            <person name="Richards T.A."/>
            <person name="Lane C.E."/>
        </authorList>
    </citation>
    <scope>NUCLEOTIDE SEQUENCE [LARGE SCALE GENOMIC DNA]</scope>
    <source>
        <strain evidence="13 14">ATCC 48635</strain>
    </source>
</reference>
<evidence type="ECO:0000256" key="9">
    <source>
        <dbReference type="SAM" id="MobiDB-lite"/>
    </source>
</evidence>
<keyword evidence="4" id="KW-0677">Repeat</keyword>
<dbReference type="PANTHER" id="PTHR24223:SF443">
    <property type="entry name" value="MULTIDRUG-RESISTANCE LIKE PROTEIN 1, ISOFORM I"/>
    <property type="match status" value="1"/>
</dbReference>
<feature type="domain" description="ABC transporter" evidence="11">
    <location>
        <begin position="419"/>
        <end position="647"/>
    </location>
</feature>
<feature type="transmembrane region" description="Helical" evidence="10">
    <location>
        <begin position="317"/>
        <end position="343"/>
    </location>
</feature>
<keyword evidence="3 10" id="KW-0812">Transmembrane</keyword>
<organism evidence="13 14">
    <name type="scientific">Achlya hypogyna</name>
    <name type="common">Oomycete</name>
    <name type="synonym">Protoachlya hypogyna</name>
    <dbReference type="NCBI Taxonomy" id="1202772"/>
    <lineage>
        <taxon>Eukaryota</taxon>
        <taxon>Sar</taxon>
        <taxon>Stramenopiles</taxon>
        <taxon>Oomycota</taxon>
        <taxon>Saprolegniomycetes</taxon>
        <taxon>Saprolegniales</taxon>
        <taxon>Achlyaceae</taxon>
        <taxon>Achlya</taxon>
    </lineage>
</organism>
<keyword evidence="14" id="KW-1185">Reference proteome</keyword>
<sequence>MLAHQSSKYQTFSDDERDPGLHPLDQATWWAKLTLAWATPLAALANERPLQASDLWPLQQESKVHSTAAAFDAEYHVHGQSVLRAFVAVHGRSFAIIGALKLLTLLSDLGVFVGMYFLLQALIMERNTDRNQRLLVVGGTLLGLQLGKALARPHLAFHNAVVGIHLTSALRHMLFEKALVMHSSNARWVQDLSPTTFATEIMQVADVALNIHRLWTVPLHIAGGIALLYYVAGNAMVAGVATGVAIALLHSLLGWVYGTTLNDASSTQHTTRRMSSLHRALSCMEMVKWHSWERAVEARVLRLRAVEEVALLRLLRYLWLSGTLLTIAPTLVVVAVFGAHTVLAPGVWPVTLVFPTLALVHHLQTPCALLPQTLQALGIAYRALRAMQAALRVEPVDDTNVITVADRNAAKYARDQTVVAIHDGTFHWAREAPPVLERVRLKVKRGDFVVVHGDSGKSSLCMAVLGEMHKAAGTVFLGGSIAYVAQKPWVQRLLSVRDNILFGKAYDRLKYQRVVDACALSMDFLTFPVGDKTEPVLQGPSAKGVVLSPAQEARISLARACYSDADIYVVDGVLAAMDANVAGHIFRHCFLGVLQHKTLLLTSNDPEIIGSKYIDATVCIERGCVTTVLNSGREKLPKSPLRRKKSHKDGPSASDDVYLPPPPTQHRRSQAAAMTSPPLLVSQVELTPIAATSAAYVFTPKEKRVAYIDATHTSRSLVLNTEDDGCGSPRRHVSRSILSTYTHAGGGAVIGLCAAVGIAQLLRIASELWLAQWAAVPQTLPFPLEEAPSTLTIPQALRLDTGFVVYAGLALGSATAVSVQVFVALYTVRRAAIVLFRRLLHNVLWAPLAFFDGYPLRRLLARFRDDVHVCDVHILFAFSPLLVFTTTLGATFLTCVMLLRGFGLALLPWAVAVGRFAIESILPLRELQRLQQLAQAPLSTLVTACVEGNVTIRAFGNKQLLRFYHLHRSKIEAFAEVRFATEALHAATALRLQLLGVGFQTTLLVALWLCADTRVPSVVGLLLMYAVATPVHFECIVHMLAALETWMVAPERMLTCVDVELEDDGGGAPWFPNGRVVLSDVELAYKPGDPLVLKSINIEITAGEKLAISGRPGAGKSAVALALFRLYAIVGGRVTIDDVDTAMVDVHQLRRAMAIVPQYPTWFHPTVRAFLDPENLYGDDALWSGLQRVVLADRVATVGLDGLIGVDNDEVFTIGERQLLCLCRAILQRPKILIVDEACAEIEPTVAQVLRDCFAAATVVTMTQRNDFVRGYDRILELEAGELVLNPTMQLLPP</sequence>
<evidence type="ECO:0000259" key="11">
    <source>
        <dbReference type="PROSITE" id="PS50893"/>
    </source>
</evidence>
<dbReference type="GO" id="GO:0016887">
    <property type="term" value="F:ATP hydrolysis activity"/>
    <property type="evidence" value="ECO:0007669"/>
    <property type="project" value="InterPro"/>
</dbReference>
<dbReference type="SMART" id="SM00382">
    <property type="entry name" value="AAA"/>
    <property type="match status" value="2"/>
</dbReference>
<protein>
    <submittedName>
        <fullName evidence="13">ATP-binding cassette, sub-family C (CFTR/MRP), member 3</fullName>
    </submittedName>
</protein>
<evidence type="ECO:0000256" key="4">
    <source>
        <dbReference type="ARBA" id="ARBA00022737"/>
    </source>
</evidence>
<keyword evidence="2" id="KW-0813">Transport</keyword>
<feature type="transmembrane region" description="Helical" evidence="10">
    <location>
        <begin position="876"/>
        <end position="899"/>
    </location>
</feature>
<feature type="transmembrane region" description="Helical" evidence="10">
    <location>
        <begin position="214"/>
        <end position="232"/>
    </location>
</feature>
<dbReference type="Pfam" id="PF00664">
    <property type="entry name" value="ABC_membrane"/>
    <property type="match status" value="2"/>
</dbReference>
<feature type="transmembrane region" description="Helical" evidence="10">
    <location>
        <begin position="238"/>
        <end position="258"/>
    </location>
</feature>
<accession>A0A1V9ZIX5</accession>
<dbReference type="Pfam" id="PF00005">
    <property type="entry name" value="ABC_tran"/>
    <property type="match status" value="2"/>
</dbReference>
<feature type="transmembrane region" description="Helical" evidence="10">
    <location>
        <begin position="803"/>
        <end position="827"/>
    </location>
</feature>
<proteinExistence type="predicted"/>
<dbReference type="InterPro" id="IPR003593">
    <property type="entry name" value="AAA+_ATPase"/>
</dbReference>
<evidence type="ECO:0000256" key="6">
    <source>
        <dbReference type="ARBA" id="ARBA00022840"/>
    </source>
</evidence>
<evidence type="ECO:0000256" key="1">
    <source>
        <dbReference type="ARBA" id="ARBA00004128"/>
    </source>
</evidence>
<keyword evidence="6 13" id="KW-0067">ATP-binding</keyword>
<evidence type="ECO:0000256" key="5">
    <source>
        <dbReference type="ARBA" id="ARBA00022741"/>
    </source>
</evidence>
<comment type="caution">
    <text evidence="13">The sequence shown here is derived from an EMBL/GenBank/DDBJ whole genome shotgun (WGS) entry which is preliminary data.</text>
</comment>
<feature type="transmembrane region" description="Helical" evidence="10">
    <location>
        <begin position="102"/>
        <end position="123"/>
    </location>
</feature>
<evidence type="ECO:0000259" key="12">
    <source>
        <dbReference type="PROSITE" id="PS50929"/>
    </source>
</evidence>
<dbReference type="PANTHER" id="PTHR24223">
    <property type="entry name" value="ATP-BINDING CASSETTE SUB-FAMILY C"/>
    <property type="match status" value="1"/>
</dbReference>
<evidence type="ECO:0000256" key="8">
    <source>
        <dbReference type="ARBA" id="ARBA00023136"/>
    </source>
</evidence>
<gene>
    <name evidence="13" type="ORF">ACHHYP_09444</name>
</gene>
<dbReference type="Gene3D" id="3.40.50.300">
    <property type="entry name" value="P-loop containing nucleotide triphosphate hydrolases"/>
    <property type="match status" value="2"/>
</dbReference>
<dbReference type="EMBL" id="JNBR01000093">
    <property type="protein sequence ID" value="OQR97943.1"/>
    <property type="molecule type" value="Genomic_DNA"/>
</dbReference>
<keyword evidence="8 10" id="KW-0472">Membrane</keyword>
<dbReference type="InterPro" id="IPR003439">
    <property type="entry name" value="ABC_transporter-like_ATP-bd"/>
</dbReference>
<feature type="domain" description="ABC transmembrane type-1" evidence="12">
    <location>
        <begin position="803"/>
        <end position="1005"/>
    </location>
</feature>
<keyword evidence="7 10" id="KW-1133">Transmembrane helix</keyword>
<dbReference type="GO" id="GO:0005524">
    <property type="term" value="F:ATP binding"/>
    <property type="evidence" value="ECO:0007669"/>
    <property type="project" value="UniProtKB-KW"/>
</dbReference>
<evidence type="ECO:0000256" key="10">
    <source>
        <dbReference type="SAM" id="Phobius"/>
    </source>
</evidence>
<dbReference type="SUPFAM" id="SSF52540">
    <property type="entry name" value="P-loop containing nucleoside triphosphate hydrolases"/>
    <property type="match status" value="2"/>
</dbReference>
<keyword evidence="5" id="KW-0547">Nucleotide-binding</keyword>
<dbReference type="SUPFAM" id="SSF90123">
    <property type="entry name" value="ABC transporter transmembrane region"/>
    <property type="match status" value="2"/>
</dbReference>
<evidence type="ECO:0000256" key="3">
    <source>
        <dbReference type="ARBA" id="ARBA00022692"/>
    </source>
</evidence>
<dbReference type="PROSITE" id="PS50893">
    <property type="entry name" value="ABC_TRANSPORTER_2"/>
    <property type="match status" value="2"/>
</dbReference>
<feature type="transmembrane region" description="Helical" evidence="10">
    <location>
        <begin position="839"/>
        <end position="856"/>
    </location>
</feature>
<feature type="domain" description="ABC transporter" evidence="11">
    <location>
        <begin position="1076"/>
        <end position="1292"/>
    </location>
</feature>
<dbReference type="Gene3D" id="1.20.1560.10">
    <property type="entry name" value="ABC transporter type 1, transmembrane domain"/>
    <property type="match status" value="2"/>
</dbReference>
<dbReference type="InterPro" id="IPR011527">
    <property type="entry name" value="ABC1_TM_dom"/>
</dbReference>
<dbReference type="PROSITE" id="PS50929">
    <property type="entry name" value="ABC_TM1F"/>
    <property type="match status" value="2"/>
</dbReference>
<dbReference type="Proteomes" id="UP000243579">
    <property type="component" value="Unassembled WGS sequence"/>
</dbReference>
<dbReference type="STRING" id="1202772.A0A1V9ZIX5"/>
<dbReference type="InterPro" id="IPR050173">
    <property type="entry name" value="ABC_transporter_C-like"/>
</dbReference>
<dbReference type="InterPro" id="IPR036640">
    <property type="entry name" value="ABC1_TM_sf"/>
</dbReference>
<comment type="subcellular location">
    <subcellularLocation>
        <location evidence="1">Vacuole membrane</location>
        <topology evidence="1">Multi-pass membrane protein</topology>
    </subcellularLocation>
</comment>
<name>A0A1V9ZIX5_ACHHY</name>
<feature type="transmembrane region" description="Helical" evidence="10">
    <location>
        <begin position="988"/>
        <end position="1009"/>
    </location>
</feature>
<evidence type="ECO:0000256" key="2">
    <source>
        <dbReference type="ARBA" id="ARBA00022448"/>
    </source>
</evidence>